<comment type="cofactor">
    <cofactor evidence="23">
        <name>Mo-molybdopterin</name>
        <dbReference type="ChEBI" id="CHEBI:71302"/>
    </cofactor>
    <text evidence="23">Binds 1 Mo-molybdopterin (Mo-MPT) cofactor per subunit.</text>
</comment>
<dbReference type="FunFam" id="3.30.365.10:FF:000004">
    <property type="entry name" value="Xanthine dehydrogenase oxidase"/>
    <property type="match status" value="1"/>
</dbReference>
<keyword evidence="11 22" id="KW-0274">FAD</keyword>
<reference evidence="26" key="1">
    <citation type="submission" date="2025-08" db="UniProtKB">
        <authorList>
            <consortium name="RefSeq"/>
        </authorList>
    </citation>
    <scope>IDENTIFICATION</scope>
</reference>
<evidence type="ECO:0000256" key="23">
    <source>
        <dbReference type="PIRSR" id="PIRSR000127-3"/>
    </source>
</evidence>
<dbReference type="GO" id="GO:0051537">
    <property type="term" value="F:2 iron, 2 sulfur cluster binding"/>
    <property type="evidence" value="ECO:0007669"/>
    <property type="project" value="UniProtKB-KW"/>
</dbReference>
<keyword evidence="10 23" id="KW-0479">Metal-binding</keyword>
<dbReference type="Proteomes" id="UP000694872">
    <property type="component" value="Unplaced"/>
</dbReference>
<evidence type="ECO:0000256" key="22">
    <source>
        <dbReference type="PIRSR" id="PIRSR000127-2"/>
    </source>
</evidence>
<feature type="binding site" evidence="23">
    <location>
        <position position="58"/>
    </location>
    <ligand>
        <name>[2Fe-2S] cluster</name>
        <dbReference type="ChEBI" id="CHEBI:190135"/>
        <label>1</label>
    </ligand>
</feature>
<dbReference type="InterPro" id="IPR001041">
    <property type="entry name" value="2Fe-2S_ferredoxin-type"/>
</dbReference>
<keyword evidence="7 23" id="KW-0500">Molybdenum</keyword>
<dbReference type="InterPro" id="IPR000674">
    <property type="entry name" value="Ald_Oxase/Xan_DH_a/b"/>
</dbReference>
<dbReference type="PROSITE" id="PS00197">
    <property type="entry name" value="2FE2S_FER_1"/>
    <property type="match status" value="1"/>
</dbReference>
<dbReference type="PROSITE" id="PS51085">
    <property type="entry name" value="2FE2S_FER_2"/>
    <property type="match status" value="1"/>
</dbReference>
<evidence type="ECO:0000256" key="9">
    <source>
        <dbReference type="ARBA" id="ARBA00022714"/>
    </source>
</evidence>
<evidence type="ECO:0000256" key="8">
    <source>
        <dbReference type="ARBA" id="ARBA00022630"/>
    </source>
</evidence>
<dbReference type="GO" id="GO:0005506">
    <property type="term" value="F:iron ion binding"/>
    <property type="evidence" value="ECO:0007669"/>
    <property type="project" value="InterPro"/>
</dbReference>
<dbReference type="InterPro" id="IPR014307">
    <property type="entry name" value="Xanthine_DH_ssu"/>
</dbReference>
<dbReference type="Gene3D" id="3.30.465.10">
    <property type="match status" value="1"/>
</dbReference>
<evidence type="ECO:0000256" key="14">
    <source>
        <dbReference type="ARBA" id="ARBA00023014"/>
    </source>
</evidence>
<dbReference type="Gene3D" id="3.30.365.10">
    <property type="entry name" value="Aldehyde oxidase/xanthine dehydrogenase, molybdopterin binding domain"/>
    <property type="match status" value="4"/>
</dbReference>
<evidence type="ECO:0000256" key="6">
    <source>
        <dbReference type="ARBA" id="ARBA00019394"/>
    </source>
</evidence>
<protein>
    <recommendedName>
        <fullName evidence="6">Xanthine dehydrogenase</fullName>
        <ecNumber evidence="5">1.17.1.4</ecNumber>
    </recommendedName>
</protein>
<dbReference type="SUPFAM" id="SSF56176">
    <property type="entry name" value="FAD-binding/transporter-associated domain-like"/>
    <property type="match status" value="1"/>
</dbReference>
<evidence type="ECO:0000256" key="17">
    <source>
        <dbReference type="ARBA" id="ARBA00034078"/>
    </source>
</evidence>
<comment type="cofactor">
    <cofactor evidence="1 22">
        <name>FAD</name>
        <dbReference type="ChEBI" id="CHEBI:57692"/>
    </cofactor>
</comment>
<feature type="binding site" evidence="22">
    <location>
        <position position="813"/>
    </location>
    <ligand>
        <name>substrate</name>
    </ligand>
</feature>
<comment type="function">
    <text evidence="20">Key enzyme in purine degradation. Catalyzes the oxidation of hypoxanthine to xanthine. Catalyzes the oxidation of xanthine to uric acid.</text>
</comment>
<evidence type="ECO:0000256" key="7">
    <source>
        <dbReference type="ARBA" id="ARBA00022505"/>
    </source>
</evidence>
<dbReference type="InterPro" id="IPR016208">
    <property type="entry name" value="Ald_Oxase/xanthine_DH-like"/>
</dbReference>
<dbReference type="InterPro" id="IPR037165">
    <property type="entry name" value="AldOxase/xan_DH_Mopterin-bd_sf"/>
</dbReference>
<dbReference type="Gene3D" id="1.10.150.120">
    <property type="entry name" value="[2Fe-2S]-binding domain"/>
    <property type="match status" value="1"/>
</dbReference>
<evidence type="ECO:0000256" key="10">
    <source>
        <dbReference type="ARBA" id="ARBA00022723"/>
    </source>
</evidence>
<dbReference type="RefSeq" id="XP_013179578.1">
    <property type="nucleotide sequence ID" value="XM_013324124.1"/>
</dbReference>
<feature type="binding site" evidence="23">
    <location>
        <position position="160"/>
    </location>
    <ligand>
        <name>[2Fe-2S] cluster</name>
        <dbReference type="ChEBI" id="CHEBI:190135"/>
        <label>2</label>
    </ligand>
</feature>
<feature type="binding site" evidence="23">
    <location>
        <position position="158"/>
    </location>
    <ligand>
        <name>[2Fe-2S] cluster</name>
        <dbReference type="ChEBI" id="CHEBI:190135"/>
        <label>2</label>
    </ligand>
</feature>
<keyword evidence="8" id="KW-0285">Flavoprotein</keyword>
<dbReference type="Pfam" id="PF02738">
    <property type="entry name" value="MoCoBD_1"/>
    <property type="match status" value="1"/>
</dbReference>
<dbReference type="PANTHER" id="PTHR45444">
    <property type="entry name" value="XANTHINE DEHYDROGENASE"/>
    <property type="match status" value="1"/>
</dbReference>
<dbReference type="InterPro" id="IPR036856">
    <property type="entry name" value="Ald_Oxase/Xan_DH_a/b_sf"/>
</dbReference>
<accession>A0AAJ6ZUS1</accession>
<feature type="binding site" evidence="22">
    <location>
        <position position="925"/>
    </location>
    <ligand>
        <name>substrate</name>
    </ligand>
</feature>
<feature type="binding site" evidence="23">
    <location>
        <position position="83"/>
    </location>
    <ligand>
        <name>[2Fe-2S] cluster</name>
        <dbReference type="ChEBI" id="CHEBI:190135"/>
        <label>1</label>
    </ligand>
</feature>
<evidence type="ECO:0000256" key="21">
    <source>
        <dbReference type="PIRSR" id="PIRSR000127-1"/>
    </source>
</evidence>
<evidence type="ECO:0000256" key="19">
    <source>
        <dbReference type="ARBA" id="ARBA00049517"/>
    </source>
</evidence>
<evidence type="ECO:0000259" key="24">
    <source>
        <dbReference type="PROSITE" id="PS51085"/>
    </source>
</evidence>
<dbReference type="Pfam" id="PF20256">
    <property type="entry name" value="MoCoBD_2"/>
    <property type="match status" value="1"/>
</dbReference>
<dbReference type="Pfam" id="PF03450">
    <property type="entry name" value="CO_deh_flav_C"/>
    <property type="match status" value="1"/>
</dbReference>
<evidence type="ECO:0000256" key="15">
    <source>
        <dbReference type="ARBA" id="ARBA00023027"/>
    </source>
</evidence>
<comment type="subunit">
    <text evidence="4">Homodimer.</text>
</comment>
<dbReference type="SUPFAM" id="SSF54292">
    <property type="entry name" value="2Fe-2S ferredoxin-like"/>
    <property type="match status" value="1"/>
</dbReference>
<dbReference type="SMART" id="SM01008">
    <property type="entry name" value="Ald_Xan_dh_C"/>
    <property type="match status" value="1"/>
</dbReference>
<comment type="catalytic activity">
    <reaction evidence="18">
        <text>xanthine + NAD(+) + H2O = urate + NADH + H(+)</text>
        <dbReference type="Rhea" id="RHEA:16669"/>
        <dbReference type="ChEBI" id="CHEBI:15377"/>
        <dbReference type="ChEBI" id="CHEBI:15378"/>
        <dbReference type="ChEBI" id="CHEBI:17712"/>
        <dbReference type="ChEBI" id="CHEBI:17775"/>
        <dbReference type="ChEBI" id="CHEBI:57540"/>
        <dbReference type="ChEBI" id="CHEBI:57945"/>
        <dbReference type="EC" id="1.17.1.4"/>
    </reaction>
</comment>
<dbReference type="SUPFAM" id="SSF54665">
    <property type="entry name" value="CO dehydrogenase molybdoprotein N-domain-like"/>
    <property type="match status" value="1"/>
</dbReference>
<dbReference type="FunFam" id="1.10.150.120:FF:000001">
    <property type="entry name" value="Aldehyde oxidase 1"/>
    <property type="match status" value="1"/>
</dbReference>
<dbReference type="Gene3D" id="3.30.390.50">
    <property type="entry name" value="CO dehydrogenase flavoprotein, C-terminal domain"/>
    <property type="match status" value="1"/>
</dbReference>
<dbReference type="CTD" id="692757"/>
<gene>
    <name evidence="26" type="primary">LOC106126443</name>
</gene>
<dbReference type="InterPro" id="IPR036010">
    <property type="entry name" value="2Fe-2S_ferredoxin-like_sf"/>
</dbReference>
<comment type="catalytic activity">
    <reaction evidence="19">
        <text>hypoxanthine + NAD(+) + H2O = xanthine + NADH + H(+)</text>
        <dbReference type="Rhea" id="RHEA:24670"/>
        <dbReference type="ChEBI" id="CHEBI:15377"/>
        <dbReference type="ChEBI" id="CHEBI:15378"/>
        <dbReference type="ChEBI" id="CHEBI:17368"/>
        <dbReference type="ChEBI" id="CHEBI:17712"/>
        <dbReference type="ChEBI" id="CHEBI:57540"/>
        <dbReference type="ChEBI" id="CHEBI:57945"/>
        <dbReference type="EC" id="1.17.1.4"/>
    </reaction>
</comment>
<comment type="similarity">
    <text evidence="3">Belongs to the xanthine dehydrogenase family.</text>
</comment>
<dbReference type="Pfam" id="PF00941">
    <property type="entry name" value="FAD_binding_5"/>
    <property type="match status" value="1"/>
</dbReference>
<keyword evidence="9 23" id="KW-0001">2Fe-2S</keyword>
<evidence type="ECO:0000256" key="20">
    <source>
        <dbReference type="ARBA" id="ARBA00053333"/>
    </source>
</evidence>
<dbReference type="InterPro" id="IPR016167">
    <property type="entry name" value="FAD-bd_PCMH_sub1"/>
</dbReference>
<feature type="binding site" evidence="22">
    <location>
        <position position="891"/>
    </location>
    <ligand>
        <name>substrate</name>
    </ligand>
</feature>
<evidence type="ECO:0000256" key="16">
    <source>
        <dbReference type="ARBA" id="ARBA00023140"/>
    </source>
</evidence>
<feature type="domain" description="2Fe-2S ferredoxin-type" evidence="24">
    <location>
        <begin position="14"/>
        <end position="101"/>
    </location>
</feature>
<evidence type="ECO:0000256" key="18">
    <source>
        <dbReference type="ARBA" id="ARBA00049017"/>
    </source>
</evidence>
<dbReference type="Pfam" id="PF00111">
    <property type="entry name" value="Fer2"/>
    <property type="match status" value="1"/>
</dbReference>
<feature type="binding site" evidence="23">
    <location>
        <position position="61"/>
    </location>
    <ligand>
        <name>[2Fe-2S] cluster</name>
        <dbReference type="ChEBI" id="CHEBI:190135"/>
        <label>1</label>
    </ligand>
</feature>
<dbReference type="FunFam" id="3.30.365.10:FF:000003">
    <property type="entry name" value="Aldehyde oxidase 1"/>
    <property type="match status" value="1"/>
</dbReference>
<dbReference type="Pfam" id="PF01799">
    <property type="entry name" value="Fer2_2"/>
    <property type="match status" value="1"/>
</dbReference>
<feature type="active site" description="Proton acceptor" evidence="21">
    <location>
        <position position="1272"/>
    </location>
</feature>
<keyword evidence="13 23" id="KW-0408">Iron</keyword>
<feature type="binding site" evidence="22">
    <location>
        <position position="350"/>
    </location>
    <ligand>
        <name>FAD</name>
        <dbReference type="ChEBI" id="CHEBI:57692"/>
    </ligand>
</feature>
<feature type="binding site" evidence="22">
    <location>
        <position position="436"/>
    </location>
    <ligand>
        <name>FAD</name>
        <dbReference type="ChEBI" id="CHEBI:57692"/>
    </ligand>
</feature>
<evidence type="ECO:0000256" key="13">
    <source>
        <dbReference type="ARBA" id="ARBA00023004"/>
    </source>
</evidence>
<feature type="binding site" evidence="22">
    <location>
        <position position="373"/>
    </location>
    <ligand>
        <name>FAD</name>
        <dbReference type="ChEBI" id="CHEBI:57692"/>
    </ligand>
</feature>
<dbReference type="SUPFAM" id="SSF55447">
    <property type="entry name" value="CO dehydrogenase flavoprotein C-terminal domain-like"/>
    <property type="match status" value="1"/>
</dbReference>
<dbReference type="InterPro" id="IPR002346">
    <property type="entry name" value="Mopterin_DH_FAD-bd"/>
</dbReference>
<dbReference type="Gene3D" id="3.10.20.30">
    <property type="match status" value="1"/>
</dbReference>
<evidence type="ECO:0000256" key="11">
    <source>
        <dbReference type="ARBA" id="ARBA00022827"/>
    </source>
</evidence>
<dbReference type="SMART" id="SM01092">
    <property type="entry name" value="CO_deh_flav_C"/>
    <property type="match status" value="1"/>
</dbReference>
<dbReference type="InterPro" id="IPR036318">
    <property type="entry name" value="FAD-bd_PCMH-like_sf"/>
</dbReference>
<dbReference type="GO" id="GO:0071949">
    <property type="term" value="F:FAD binding"/>
    <property type="evidence" value="ECO:0007669"/>
    <property type="project" value="InterPro"/>
</dbReference>
<dbReference type="InterPro" id="IPR016166">
    <property type="entry name" value="FAD-bd_PCMH"/>
</dbReference>
<dbReference type="Gene3D" id="3.90.1170.50">
    <property type="entry name" value="Aldehyde oxidase/xanthine dehydrogenase, a/b hammerhead"/>
    <property type="match status" value="1"/>
</dbReference>
<dbReference type="SUPFAM" id="SSF56003">
    <property type="entry name" value="Molybdenum cofactor-binding domain"/>
    <property type="match status" value="1"/>
</dbReference>
<dbReference type="NCBIfam" id="TIGR02963">
    <property type="entry name" value="xanthine_xdhA"/>
    <property type="match status" value="1"/>
</dbReference>
<dbReference type="PROSITE" id="PS51387">
    <property type="entry name" value="FAD_PCMH"/>
    <property type="match status" value="1"/>
</dbReference>
<proteinExistence type="inferred from homology"/>
<dbReference type="InterPro" id="IPR005107">
    <property type="entry name" value="CO_DH_flav_C"/>
</dbReference>
<dbReference type="SUPFAM" id="SSF47741">
    <property type="entry name" value="CO dehydrogenase ISP C-domain like"/>
    <property type="match status" value="1"/>
</dbReference>
<feature type="binding site" evidence="23">
    <location>
        <position position="123"/>
    </location>
    <ligand>
        <name>[2Fe-2S] cluster</name>
        <dbReference type="ChEBI" id="CHEBI:190135"/>
        <label>2</label>
    </ligand>
</feature>
<dbReference type="PANTHER" id="PTHR45444:SF3">
    <property type="entry name" value="XANTHINE DEHYDROGENASE"/>
    <property type="match status" value="1"/>
</dbReference>
<feature type="binding site" evidence="23">
    <location>
        <position position="53"/>
    </location>
    <ligand>
        <name>[2Fe-2S] cluster</name>
        <dbReference type="ChEBI" id="CHEBI:190135"/>
        <label>1</label>
    </ligand>
</feature>
<evidence type="ECO:0000256" key="4">
    <source>
        <dbReference type="ARBA" id="ARBA00011738"/>
    </source>
</evidence>
<dbReference type="EC" id="1.17.1.4" evidence="5"/>
<dbReference type="InterPro" id="IPR036683">
    <property type="entry name" value="CO_DH_flav_C_dom_sf"/>
</dbReference>
<feature type="binding site" evidence="23">
    <location>
        <position position="126"/>
    </location>
    <ligand>
        <name>[2Fe-2S] cluster</name>
        <dbReference type="ChEBI" id="CHEBI:190135"/>
        <label>2</label>
    </ligand>
</feature>
<evidence type="ECO:0000313" key="26">
    <source>
        <dbReference type="RefSeq" id="XP_013179578.1"/>
    </source>
</evidence>
<dbReference type="Pfam" id="PF01315">
    <property type="entry name" value="Ald_Xan_dh_C"/>
    <property type="match status" value="1"/>
</dbReference>
<dbReference type="InterPro" id="IPR008274">
    <property type="entry name" value="AldOxase/xan_DH_MoCoBD1"/>
</dbReference>
<keyword evidence="12" id="KW-0560">Oxidoreductase</keyword>
<feature type="domain" description="FAD-binding PCMH-type" evidence="25">
    <location>
        <begin position="243"/>
        <end position="428"/>
    </location>
</feature>
<dbReference type="GeneID" id="106126443"/>
<evidence type="ECO:0000256" key="1">
    <source>
        <dbReference type="ARBA" id="ARBA00001974"/>
    </source>
</evidence>
<feature type="binding site" evidence="23">
    <location>
        <position position="923"/>
    </location>
    <ligand>
        <name>Mo-molybdopterin</name>
        <dbReference type="ChEBI" id="CHEBI:71302"/>
    </ligand>
    <ligandPart>
        <name>Mo</name>
        <dbReference type="ChEBI" id="CHEBI:28685"/>
    </ligandPart>
</feature>
<dbReference type="FunFam" id="3.30.390.50:FF:000001">
    <property type="entry name" value="Xanthine dehydrogenase oxidase"/>
    <property type="match status" value="1"/>
</dbReference>
<keyword evidence="14 23" id="KW-0411">Iron-sulfur</keyword>
<organism evidence="26">
    <name type="scientific">Papilio xuthus</name>
    <name type="common">Asian swallowtail butterfly</name>
    <dbReference type="NCBI Taxonomy" id="66420"/>
    <lineage>
        <taxon>Eukaryota</taxon>
        <taxon>Metazoa</taxon>
        <taxon>Ecdysozoa</taxon>
        <taxon>Arthropoda</taxon>
        <taxon>Hexapoda</taxon>
        <taxon>Insecta</taxon>
        <taxon>Pterygota</taxon>
        <taxon>Neoptera</taxon>
        <taxon>Endopterygota</taxon>
        <taxon>Lepidoptera</taxon>
        <taxon>Glossata</taxon>
        <taxon>Ditrysia</taxon>
        <taxon>Papilionoidea</taxon>
        <taxon>Papilionidae</taxon>
        <taxon>Papilioninae</taxon>
        <taxon>Papilio</taxon>
    </lineage>
</organism>
<dbReference type="InterPro" id="IPR046867">
    <property type="entry name" value="AldOxase/xan_DH_MoCoBD2"/>
</dbReference>
<keyword evidence="15" id="KW-0520">NAD</keyword>
<dbReference type="Gene3D" id="3.30.43.10">
    <property type="entry name" value="Uridine Diphospho-n-acetylenolpyruvylglucosamine Reductase, domain 2"/>
    <property type="match status" value="1"/>
</dbReference>
<comment type="cofactor">
    <cofactor evidence="23">
        <name>[2Fe-2S] cluster</name>
        <dbReference type="ChEBI" id="CHEBI:190135"/>
    </cofactor>
    <text evidence="23">Binds 2 [2Fe-2S] clusters.</text>
</comment>
<sequence length="1340" mass="148994">MDKLKDIISKPIQTELVFFVNGKKVVESSPDPEWTLLWYLRKKLHLTGTKYGCGEGGCGACTVMVSQYLRNEDHIKHYAVNACLTPVCAMHGLAVTTVEGIGSTHDRLHPVQERIAKAHGSQCGFCTPGIVMSMYALLRNKIKIDYNDLETALQGNLCRCTGYRPIIEGFKTFTDGWEQNYVKNTPSSCAMGKDCCKLKTKEKTENRNLFNTSEFQPYSPSQEPIFPPELKIKDDYTQHNLLFIGENVTWIRPKSLQDLLLLKKEYTYGKIIAGNTEVGIEMKFKNKKYPVLISPMFIKEMNVCVTSKSGVKIGAAVSLTETNNFLSEEISRNKGNVEILEAIRDMLHWFAGNQIRNVATIVGNVITASPISDLNPIFLASSSKLYVSSYLREEREITIDTNFFEGYRKVALKEDEVVTAIEIPFTKEKQFFKAYKQARRRDDDISIVTAAFNVVLEENNNLIKEVKLCFGGMAPTTICATKSSQKIVGMQWNKQLLNVVFESLSGELELDNSAPGGMAEYRKSLCLSLFFRFYLYVSQKLINGLTSSKTEICGVQEIRCGEPKSSQCFEIKNNDRKSYDTVGQPIIHTSALKQATGEAIYCDDMPIIEGELYLSLIFSDKSFAKINTVDASKALLEPGVVSFISAKDLPDECNKMGSIFKDEEIFSSQIVTSRACVIGAIIAKSESAARKAKQLVTVTYESLEPTVVSIEDAIKHESFFPGHPKTLSKGNIKQAIENAKYVREGYIRSAAQEHFYLETMSAFAVRKEDELEIIATTQNPAEIAHTVSETLRIPNHKVVAKVKRVGGGFGGKETRAAVLAVPVAIAAYKLKKPVRAVLDRDEDMQVTGYRHPILTKYKVAFNDDGKISGVIFDVYANAGNCMDISCAMIERVLCHLDNCYIIPNIEINAYLCKTNLPPNTAFRGFGAPKAMLAAECMIRDVAATLRKGYEEIVNLNMYQEGDRTHFNQALTYCTLSKCWKECIESSNYYERKAAIEEFNRCNRWKKKGISLVPTKYGISFQTDVLNQGGALLLVYNDGSILLSIGGIEMGQGLFTKMTQVASKALGVDISKIHISEMATDKVPNSSATAASISSDLYGMAIIDACNTIKQRLEPYRRLNEDGKWEDWVLAAYLDRVSLSATGFYALPKINYDRITNSGDLFEYFTYGVACSEVIIDCLTGDHQVLRTDIVMDLGESLNPAIDIGQIEGAFMQGYGFFTLEEMLFAPTGEVLTKGPGTYKIPGFSDIPKEFNVSLLKGAPNPRAVYSSKAVGEPPLFLAASVFFAIKEAIKAYREEQGICSEFVLEAPATCARIRMACEDKITQQVKPTIKSGGQPWNISV</sequence>
<comment type="cofactor">
    <cofactor evidence="17">
        <name>[2Fe-2S] cluster</name>
        <dbReference type="ChEBI" id="CHEBI:190135"/>
    </cofactor>
</comment>
<evidence type="ECO:0000256" key="3">
    <source>
        <dbReference type="ARBA" id="ARBA00006849"/>
    </source>
</evidence>
<dbReference type="GO" id="GO:0004854">
    <property type="term" value="F:xanthine dehydrogenase activity"/>
    <property type="evidence" value="ECO:0007669"/>
    <property type="project" value="UniProtKB-EC"/>
</dbReference>
<dbReference type="InterPro" id="IPR016169">
    <property type="entry name" value="FAD-bd_PCMH_sub2"/>
</dbReference>
<dbReference type="GO" id="GO:0005777">
    <property type="term" value="C:peroxisome"/>
    <property type="evidence" value="ECO:0007669"/>
    <property type="project" value="UniProtKB-SubCell"/>
</dbReference>
<dbReference type="FunFam" id="3.30.465.10:FF:000004">
    <property type="entry name" value="Xanthine dehydrogenase/oxidase"/>
    <property type="match status" value="1"/>
</dbReference>
<dbReference type="PIRSF" id="PIRSF000127">
    <property type="entry name" value="Xanthine_DH"/>
    <property type="match status" value="1"/>
</dbReference>
<dbReference type="InterPro" id="IPR036884">
    <property type="entry name" value="2Fe-2S-bd_dom_sf"/>
</dbReference>
<dbReference type="InterPro" id="IPR006058">
    <property type="entry name" value="2Fe2S_fd_BS"/>
</dbReference>
<dbReference type="FunFam" id="3.30.43.10:FF:000001">
    <property type="entry name" value="Xanthine dehydrogenase/oxidase"/>
    <property type="match status" value="1"/>
</dbReference>
<feature type="binding site" evidence="23">
    <location>
        <position position="1090"/>
    </location>
    <ligand>
        <name>Mo-molybdopterin</name>
        <dbReference type="ChEBI" id="CHEBI:71302"/>
    </ligand>
    <ligandPart>
        <name>Mo</name>
        <dbReference type="ChEBI" id="CHEBI:28685"/>
    </ligandPart>
</feature>
<evidence type="ECO:0000256" key="5">
    <source>
        <dbReference type="ARBA" id="ARBA00013123"/>
    </source>
</evidence>
<feature type="binding site" evidence="23">
    <location>
        <position position="778"/>
    </location>
    <ligand>
        <name>Mo-molybdopterin</name>
        <dbReference type="ChEBI" id="CHEBI:71302"/>
    </ligand>
    <ligandPart>
        <name>Mo</name>
        <dbReference type="ChEBI" id="CHEBI:28685"/>
    </ligandPart>
</feature>
<dbReference type="InterPro" id="IPR002888">
    <property type="entry name" value="2Fe-2S-bd"/>
</dbReference>
<keyword evidence="16" id="KW-0576">Peroxisome</keyword>
<feature type="binding site" evidence="23">
    <location>
        <position position="809"/>
    </location>
    <ligand>
        <name>Mo-molybdopterin</name>
        <dbReference type="ChEBI" id="CHEBI:71302"/>
    </ligand>
    <ligandPart>
        <name>Mo</name>
        <dbReference type="ChEBI" id="CHEBI:28685"/>
    </ligandPart>
</feature>
<dbReference type="InterPro" id="IPR012675">
    <property type="entry name" value="Beta-grasp_dom_sf"/>
</dbReference>
<name>A0AAJ6ZUS1_PAPXU</name>
<dbReference type="KEGG" id="pxu:106126443"/>
<dbReference type="FunFam" id="3.10.20.30:FF:000015">
    <property type="entry name" value="Aldehyde oxidase 1"/>
    <property type="match status" value="1"/>
</dbReference>
<evidence type="ECO:0000256" key="2">
    <source>
        <dbReference type="ARBA" id="ARBA00004275"/>
    </source>
</evidence>
<comment type="subcellular location">
    <subcellularLocation>
        <location evidence="2">Peroxisome</location>
    </subcellularLocation>
</comment>
<feature type="binding site" evidence="22">
    <location>
        <begin position="271"/>
        <end position="278"/>
    </location>
    <ligand>
        <name>FAD</name>
        <dbReference type="ChEBI" id="CHEBI:57692"/>
    </ligand>
</feature>
<evidence type="ECO:0000256" key="12">
    <source>
        <dbReference type="ARBA" id="ARBA00023002"/>
    </source>
</evidence>
<evidence type="ECO:0000259" key="25">
    <source>
        <dbReference type="PROSITE" id="PS51387"/>
    </source>
</evidence>